<proteinExistence type="predicted"/>
<reference evidence="4" key="1">
    <citation type="submission" date="2017-02" db="UniProtKB">
        <authorList>
            <consortium name="WormBaseParasite"/>
        </authorList>
    </citation>
    <scope>IDENTIFICATION</scope>
</reference>
<sequence length="549" mass="60501">MSKPIECTIPELVEKCANIDRIAAIFDSEKETYTFGKIYNEVNSFAAGLLSSGLEAKDRILICGSNCAQLFISALACARASLLFSLMNPNFTSSQQLQYALFTGEYKAIICFSANKENELLHNLLIEIAPELRTSAKGHVNSKALPKLTHVIMAEEEHKHAGTFTLSEIYGRSNRERLEKLHKITNGNPHEIAALQFTTGVSGEPKLVALSHYQLINGCQSAAEGIGIRKEAVIYRKILLDTFSCALPMFKIAVFSLVGLLPFVVGTRVIFPSPSPLPKFLFNSVNTYQCTHLLTNAVALRLIMKIVVAQKVQLPSITTVILAGERVPAELLENIGTHLRSVKNIVSTYMLTETASMPIMTNDNSLLTTTIGSPLPMFQIEIAPCGIAETSNEEPVGVLRIKPVNGSKFIGYGPNFDQNSEWIDTGDVVKLNRSGAISLIANKGDLIFTSSGKLVKHWIIEKTLCLCDFIKGAQVVKVTKDSPLTAVVVLKSNSVDRFQIKAELQAICKNNKLDIPEKFAFVTELPRINTKIQKYRLRQMIESNNLDLI</sequence>
<feature type="domain" description="AMP-dependent synthetase/ligase" evidence="1">
    <location>
        <begin position="20"/>
        <end position="383"/>
    </location>
</feature>
<organism evidence="4">
    <name type="scientific">Enterobius vermicularis</name>
    <name type="common">Human pinworm</name>
    <dbReference type="NCBI Taxonomy" id="51028"/>
    <lineage>
        <taxon>Eukaryota</taxon>
        <taxon>Metazoa</taxon>
        <taxon>Ecdysozoa</taxon>
        <taxon>Nematoda</taxon>
        <taxon>Chromadorea</taxon>
        <taxon>Rhabditida</taxon>
        <taxon>Spirurina</taxon>
        <taxon>Oxyuridomorpha</taxon>
        <taxon>Oxyuroidea</taxon>
        <taxon>Oxyuridae</taxon>
        <taxon>Enterobius</taxon>
    </lineage>
</organism>
<dbReference type="OrthoDB" id="10253115at2759"/>
<dbReference type="EMBL" id="UXUI01007860">
    <property type="protein sequence ID" value="VDD89699.1"/>
    <property type="molecule type" value="Genomic_DNA"/>
</dbReference>
<accession>A0A0N4V3U5</accession>
<gene>
    <name evidence="2" type="ORF">EVEC_LOCUS4450</name>
</gene>
<evidence type="ECO:0000313" key="2">
    <source>
        <dbReference type="EMBL" id="VDD89699.1"/>
    </source>
</evidence>
<dbReference type="GO" id="GO:0031956">
    <property type="term" value="F:medium-chain fatty acid-CoA ligase activity"/>
    <property type="evidence" value="ECO:0007669"/>
    <property type="project" value="TreeGrafter"/>
</dbReference>
<reference evidence="2 3" key="2">
    <citation type="submission" date="2018-10" db="EMBL/GenBank/DDBJ databases">
        <authorList>
            <consortium name="Pathogen Informatics"/>
        </authorList>
    </citation>
    <scope>NUCLEOTIDE SEQUENCE [LARGE SCALE GENOMIC DNA]</scope>
</reference>
<name>A0A0N4V3U5_ENTVE</name>
<dbReference type="InterPro" id="IPR042099">
    <property type="entry name" value="ANL_N_sf"/>
</dbReference>
<dbReference type="PANTHER" id="PTHR43201:SF12">
    <property type="entry name" value="AMP-DEPENDENT SYNTHETASE_LIGASE DOMAIN-CONTAINING PROTEIN"/>
    <property type="match status" value="1"/>
</dbReference>
<dbReference type="PANTHER" id="PTHR43201">
    <property type="entry name" value="ACYL-COA SYNTHETASE"/>
    <property type="match status" value="1"/>
</dbReference>
<dbReference type="Proteomes" id="UP000274131">
    <property type="component" value="Unassembled WGS sequence"/>
</dbReference>
<evidence type="ECO:0000313" key="3">
    <source>
        <dbReference type="Proteomes" id="UP000274131"/>
    </source>
</evidence>
<dbReference type="GO" id="GO:0006631">
    <property type="term" value="P:fatty acid metabolic process"/>
    <property type="evidence" value="ECO:0007669"/>
    <property type="project" value="TreeGrafter"/>
</dbReference>
<dbReference type="AlphaFoldDB" id="A0A0N4V3U5"/>
<dbReference type="Gene3D" id="3.40.50.12780">
    <property type="entry name" value="N-terminal domain of ligase-like"/>
    <property type="match status" value="1"/>
</dbReference>
<dbReference type="InterPro" id="IPR000873">
    <property type="entry name" value="AMP-dep_synth/lig_dom"/>
</dbReference>
<dbReference type="STRING" id="51028.A0A0N4V3U5"/>
<dbReference type="Pfam" id="PF00501">
    <property type="entry name" value="AMP-binding"/>
    <property type="match status" value="1"/>
</dbReference>
<dbReference type="InterPro" id="IPR045851">
    <property type="entry name" value="AMP-bd_C_sf"/>
</dbReference>
<dbReference type="SUPFAM" id="SSF56801">
    <property type="entry name" value="Acetyl-CoA synthetase-like"/>
    <property type="match status" value="1"/>
</dbReference>
<keyword evidence="3" id="KW-1185">Reference proteome</keyword>
<protein>
    <submittedName>
        <fullName evidence="4">AMP-binding domain-containing protein</fullName>
    </submittedName>
</protein>
<evidence type="ECO:0000313" key="4">
    <source>
        <dbReference type="WBParaSite" id="EVEC_0000474201-mRNA-1"/>
    </source>
</evidence>
<dbReference type="Gene3D" id="3.30.300.30">
    <property type="match status" value="1"/>
</dbReference>
<dbReference type="WBParaSite" id="EVEC_0000474201-mRNA-1">
    <property type="protein sequence ID" value="EVEC_0000474201-mRNA-1"/>
    <property type="gene ID" value="EVEC_0000474201"/>
</dbReference>
<evidence type="ECO:0000259" key="1">
    <source>
        <dbReference type="Pfam" id="PF00501"/>
    </source>
</evidence>